<keyword evidence="1" id="KW-1133">Transmembrane helix</keyword>
<feature type="transmembrane region" description="Helical" evidence="1">
    <location>
        <begin position="15"/>
        <end position="35"/>
    </location>
</feature>
<dbReference type="Proteomes" id="UP000092445">
    <property type="component" value="Unassembled WGS sequence"/>
</dbReference>
<feature type="transmembrane region" description="Helical" evidence="1">
    <location>
        <begin position="41"/>
        <end position="65"/>
    </location>
</feature>
<dbReference type="AlphaFoldDB" id="A0A1B0A302"/>
<evidence type="ECO:0000313" key="3">
    <source>
        <dbReference type="Proteomes" id="UP000092445"/>
    </source>
</evidence>
<sequence length="110" mass="12593">MANKSSNQWLINDSFFLKIGGSIVTVTWTCVTSVMQSVVSLVTLNASFALPTMWLMCYSIFTYVFSKDDITHQDRDDIHLKLTKNPKWQMHIFRAHSKAKSSVDIKFVAE</sequence>
<protein>
    <submittedName>
        <fullName evidence="2">Uncharacterized protein</fullName>
    </submittedName>
</protein>
<keyword evidence="3" id="KW-1185">Reference proteome</keyword>
<keyword evidence="1" id="KW-0472">Membrane</keyword>
<reference evidence="3" key="1">
    <citation type="submission" date="2014-03" db="EMBL/GenBank/DDBJ databases">
        <authorList>
            <person name="Aksoy S."/>
            <person name="Warren W."/>
            <person name="Wilson R.K."/>
        </authorList>
    </citation>
    <scope>NUCLEOTIDE SEQUENCE [LARGE SCALE GENOMIC DNA]</scope>
    <source>
        <strain evidence="3">IAEA</strain>
    </source>
</reference>
<keyword evidence="1" id="KW-0812">Transmembrane</keyword>
<name>A0A1B0A302_GLOPL</name>
<evidence type="ECO:0000256" key="1">
    <source>
        <dbReference type="SAM" id="Phobius"/>
    </source>
</evidence>
<organism evidence="2 3">
    <name type="scientific">Glossina pallidipes</name>
    <name type="common">Tsetse fly</name>
    <dbReference type="NCBI Taxonomy" id="7398"/>
    <lineage>
        <taxon>Eukaryota</taxon>
        <taxon>Metazoa</taxon>
        <taxon>Ecdysozoa</taxon>
        <taxon>Arthropoda</taxon>
        <taxon>Hexapoda</taxon>
        <taxon>Insecta</taxon>
        <taxon>Pterygota</taxon>
        <taxon>Neoptera</taxon>
        <taxon>Endopterygota</taxon>
        <taxon>Diptera</taxon>
        <taxon>Brachycera</taxon>
        <taxon>Muscomorpha</taxon>
        <taxon>Hippoboscoidea</taxon>
        <taxon>Glossinidae</taxon>
        <taxon>Glossina</taxon>
    </lineage>
</organism>
<proteinExistence type="predicted"/>
<dbReference type="VEuPathDB" id="VectorBase:GPAI032887"/>
<reference evidence="2" key="2">
    <citation type="submission" date="2020-05" db="UniProtKB">
        <authorList>
            <consortium name="EnsemblMetazoa"/>
        </authorList>
    </citation>
    <scope>IDENTIFICATION</scope>
    <source>
        <strain evidence="2">IAEA</strain>
    </source>
</reference>
<evidence type="ECO:0000313" key="2">
    <source>
        <dbReference type="EnsemblMetazoa" id="GPAI032887-PA"/>
    </source>
</evidence>
<dbReference type="EnsemblMetazoa" id="GPAI032887-RA">
    <property type="protein sequence ID" value="GPAI032887-PA"/>
    <property type="gene ID" value="GPAI032887"/>
</dbReference>
<accession>A0A1B0A302</accession>